<dbReference type="EMBL" id="BBXM02000003">
    <property type="protein sequence ID" value="GIC88148.1"/>
    <property type="molecule type" value="Genomic_DNA"/>
</dbReference>
<dbReference type="Proteomes" id="UP000036893">
    <property type="component" value="Unassembled WGS sequence"/>
</dbReference>
<evidence type="ECO:0000313" key="2">
    <source>
        <dbReference type="Proteomes" id="UP000036893"/>
    </source>
</evidence>
<dbReference type="RefSeq" id="XP_043145414.1">
    <property type="nucleotide sequence ID" value="XM_043289479.1"/>
</dbReference>
<comment type="caution">
    <text evidence="1">The sequence shown here is derived from an EMBL/GenBank/DDBJ whole genome shotgun (WGS) entry which is preliminary data.</text>
</comment>
<sequence>MREVRKEIVRVACDNEILLWSRERHFQVVSPSSDRDALRPTPSPTPKNYAMALPKTLSIQRWLPSRPQRRSVTNITHLWQIQRLRMRLPPQIEFDDSDDEVDEFSGIDLEDYVAWCMERHTTWRAIKILNRRSDRRLFERGDDAPHQAASTGGFSILRA</sequence>
<proteinExistence type="predicted"/>
<name>A0A8E0QST3_9EURO</name>
<dbReference type="AlphaFoldDB" id="A0A8E0QST3"/>
<gene>
    <name evidence="1" type="ORF">Aud_004539</name>
</gene>
<protein>
    <submittedName>
        <fullName evidence="1">Uncharacterized protein</fullName>
    </submittedName>
</protein>
<evidence type="ECO:0000313" key="1">
    <source>
        <dbReference type="EMBL" id="GIC88148.1"/>
    </source>
</evidence>
<organism evidence="1 2">
    <name type="scientific">Aspergillus udagawae</name>
    <dbReference type="NCBI Taxonomy" id="91492"/>
    <lineage>
        <taxon>Eukaryota</taxon>
        <taxon>Fungi</taxon>
        <taxon>Dikarya</taxon>
        <taxon>Ascomycota</taxon>
        <taxon>Pezizomycotina</taxon>
        <taxon>Eurotiomycetes</taxon>
        <taxon>Eurotiomycetidae</taxon>
        <taxon>Eurotiales</taxon>
        <taxon>Aspergillaceae</taxon>
        <taxon>Aspergillus</taxon>
        <taxon>Aspergillus subgen. Fumigati</taxon>
    </lineage>
</organism>
<accession>A0A8E0QST3</accession>
<reference evidence="1" key="2">
    <citation type="submission" date="2021-01" db="EMBL/GenBank/DDBJ databases">
        <title>Pan-genome distribution and transcriptional activeness of fungal secondary metabolism genes in Aspergillus section Fumigati.</title>
        <authorList>
            <person name="Takahashi H."/>
            <person name="Umemura M."/>
            <person name="Ninomiya A."/>
            <person name="Kusuya Y."/>
            <person name="Urayama S."/>
            <person name="Shimizu M."/>
            <person name="Watanabe A."/>
            <person name="Kamei K."/>
            <person name="Yaguchi T."/>
            <person name="Hagiwara D."/>
        </authorList>
    </citation>
    <scope>NUCLEOTIDE SEQUENCE</scope>
    <source>
        <strain evidence="1">IFM 46973</strain>
    </source>
</reference>
<dbReference type="GeneID" id="66992015"/>
<reference evidence="1" key="1">
    <citation type="journal article" date="2015" name="Genome Announc.">
        <title>Draft Genome Sequence of the Pathogenic Filamentous Fungus Aspergillus udagawae Strain IFM 46973T.</title>
        <authorList>
            <person name="Kusuya Y."/>
            <person name="Takahashi-Nakaguchi A."/>
            <person name="Takahashi H."/>
            <person name="Yaguchi T."/>
        </authorList>
    </citation>
    <scope>NUCLEOTIDE SEQUENCE</scope>
    <source>
        <strain evidence="1">IFM 46973</strain>
    </source>
</reference>